<accession>A0ABT4ZJR0</accession>
<keyword evidence="3" id="KW-1185">Reference proteome</keyword>
<evidence type="ECO:0000256" key="1">
    <source>
        <dbReference type="SAM" id="MobiDB-lite"/>
    </source>
</evidence>
<comment type="caution">
    <text evidence="2">The sequence shown here is derived from an EMBL/GenBank/DDBJ whole genome shotgun (WGS) entry which is preliminary data.</text>
</comment>
<reference evidence="2" key="1">
    <citation type="submission" date="2022-12" db="EMBL/GenBank/DDBJ databases">
        <title>Paracoccus onchidii sp. nov., isolated from a marine invertebrate from the South China Sea.</title>
        <authorList>
            <person name="Xu S."/>
            <person name="Liu Z."/>
            <person name="Xu Y."/>
        </authorList>
    </citation>
    <scope>NUCLEOTIDE SEQUENCE</scope>
    <source>
        <strain evidence="2">Z330</strain>
    </source>
</reference>
<dbReference type="EMBL" id="JAQBIE010000030">
    <property type="protein sequence ID" value="MDB6179297.1"/>
    <property type="molecule type" value="Genomic_DNA"/>
</dbReference>
<dbReference type="Proteomes" id="UP001165641">
    <property type="component" value="Unassembled WGS sequence"/>
</dbReference>
<proteinExistence type="predicted"/>
<name>A0ABT4ZJR0_9RHOB</name>
<feature type="region of interest" description="Disordered" evidence="1">
    <location>
        <begin position="1"/>
        <end position="26"/>
    </location>
</feature>
<sequence length="96" mass="10457">MKRPFNRQIVDGVQDPSKPPPDPNGAITHIQRKPENFGPGQITDIGHVGANRPAAATARLPPGGGFEFHGDSQAICLEGLGPSWFLAFPNRIRHRR</sequence>
<dbReference type="RefSeq" id="WP_271890398.1">
    <property type="nucleotide sequence ID" value="NZ_JAQBIE010000030.1"/>
</dbReference>
<protein>
    <submittedName>
        <fullName evidence="2">Uncharacterized protein</fullName>
    </submittedName>
</protein>
<evidence type="ECO:0000313" key="2">
    <source>
        <dbReference type="EMBL" id="MDB6179297.1"/>
    </source>
</evidence>
<organism evidence="2 3">
    <name type="scientific">Paracoccus onchidii</name>
    <dbReference type="NCBI Taxonomy" id="3017813"/>
    <lineage>
        <taxon>Bacteria</taxon>
        <taxon>Pseudomonadati</taxon>
        <taxon>Pseudomonadota</taxon>
        <taxon>Alphaproteobacteria</taxon>
        <taxon>Rhodobacterales</taxon>
        <taxon>Paracoccaceae</taxon>
        <taxon>Paracoccus</taxon>
    </lineage>
</organism>
<evidence type="ECO:0000313" key="3">
    <source>
        <dbReference type="Proteomes" id="UP001165641"/>
    </source>
</evidence>
<gene>
    <name evidence="2" type="ORF">PAF17_17540</name>
</gene>